<name>A0A8S5LXA6_9CAUD</name>
<reference evidence="1" key="1">
    <citation type="journal article" date="2021" name="Proc. Natl. Acad. Sci. U.S.A.">
        <title>A Catalog of Tens of Thousands of Viruses from Human Metagenomes Reveals Hidden Associations with Chronic Diseases.</title>
        <authorList>
            <person name="Tisza M.J."/>
            <person name="Buck C.B."/>
        </authorList>
    </citation>
    <scope>NUCLEOTIDE SEQUENCE</scope>
    <source>
        <strain evidence="1">CtZgq1</strain>
    </source>
</reference>
<sequence length="155" mass="17481">MSNVKFTGDWNRLKKNLSRRNVKELTSAVDEQAKVLQKTIQGHIDRQDLGWSPLSKNTIRLKHGNSTIYVDTGTLRNSITTTKISSSDTYYSVGVKVKDGKSPKNGESLSNIMNYMEYGTARQPARPLIRPSWEEKRSSIKSAIQKAVVEFFTKG</sequence>
<evidence type="ECO:0000313" key="1">
    <source>
        <dbReference type="EMBL" id="DAD74554.1"/>
    </source>
</evidence>
<dbReference type="EMBL" id="BK014762">
    <property type="protein sequence ID" value="DAD74554.1"/>
    <property type="molecule type" value="Genomic_DNA"/>
</dbReference>
<protein>
    <submittedName>
        <fullName evidence="1">Virion morphogenesis protein</fullName>
    </submittedName>
</protein>
<proteinExistence type="predicted"/>
<organism evidence="1">
    <name type="scientific">Myoviridae sp. ctZgq1</name>
    <dbReference type="NCBI Taxonomy" id="2826666"/>
    <lineage>
        <taxon>Viruses</taxon>
        <taxon>Duplodnaviria</taxon>
        <taxon>Heunggongvirae</taxon>
        <taxon>Uroviricota</taxon>
        <taxon>Caudoviricetes</taxon>
    </lineage>
</organism>
<accession>A0A8S5LXA6</accession>